<gene>
    <name evidence="2" type="ORF">TSUD_93530</name>
</gene>
<organism evidence="2 3">
    <name type="scientific">Trifolium subterraneum</name>
    <name type="common">Subterranean clover</name>
    <dbReference type="NCBI Taxonomy" id="3900"/>
    <lineage>
        <taxon>Eukaryota</taxon>
        <taxon>Viridiplantae</taxon>
        <taxon>Streptophyta</taxon>
        <taxon>Embryophyta</taxon>
        <taxon>Tracheophyta</taxon>
        <taxon>Spermatophyta</taxon>
        <taxon>Magnoliopsida</taxon>
        <taxon>eudicotyledons</taxon>
        <taxon>Gunneridae</taxon>
        <taxon>Pentapetalae</taxon>
        <taxon>rosids</taxon>
        <taxon>fabids</taxon>
        <taxon>Fabales</taxon>
        <taxon>Fabaceae</taxon>
        <taxon>Papilionoideae</taxon>
        <taxon>50 kb inversion clade</taxon>
        <taxon>NPAAA clade</taxon>
        <taxon>Hologalegina</taxon>
        <taxon>IRL clade</taxon>
        <taxon>Trifolieae</taxon>
        <taxon>Trifolium</taxon>
    </lineage>
</organism>
<accession>A0A2Z6MHJ2</accession>
<evidence type="ECO:0000256" key="1">
    <source>
        <dbReference type="SAM" id="MobiDB-lite"/>
    </source>
</evidence>
<dbReference type="EMBL" id="DF973249">
    <property type="protein sequence ID" value="GAU22585.1"/>
    <property type="molecule type" value="Genomic_DNA"/>
</dbReference>
<proteinExistence type="predicted"/>
<protein>
    <submittedName>
        <fullName evidence="2">Uncharacterized protein</fullName>
    </submittedName>
</protein>
<feature type="compositionally biased region" description="Basic residues" evidence="1">
    <location>
        <begin position="285"/>
        <end position="294"/>
    </location>
</feature>
<feature type="region of interest" description="Disordered" evidence="1">
    <location>
        <begin position="20"/>
        <end position="39"/>
    </location>
</feature>
<sequence length="326" mass="36189">MFVSSERAIRARSPFNRRHGRANSLDVRSADEARARTDGRGCSPYRWHHRSFYAGHVLSPVLKSRHHRSDNAGHSKAVKSNVVEQGAIQDMVQVDNSKAKFDRFVREERVGGSGVELEKVNEEAVRSEEERERARTGEGGSVKEWVEQVREMPVLKDGDEVVEKPAGEEVVSDTVLHYLPLYEDTRWAANCRVARIKNGLCVSVVQQFLADAGLKGIRLIPLGGDNVLISPSLDIQGGDIFQSAAHDDGSKRSSQTKRRLVVPSVKNLKRIARLSEEDRKALIRSLKKSKRQKPGSKASSRSKQGTSLSIGSSNSNKSVGSKDWKN</sequence>
<reference evidence="3" key="1">
    <citation type="journal article" date="2017" name="Front. Plant Sci.">
        <title>Climate Clever Clovers: New Paradigm to Reduce the Environmental Footprint of Ruminants by Breeding Low Methanogenic Forages Utilizing Haplotype Variation.</title>
        <authorList>
            <person name="Kaur P."/>
            <person name="Appels R."/>
            <person name="Bayer P.E."/>
            <person name="Keeble-Gagnere G."/>
            <person name="Wang J."/>
            <person name="Hirakawa H."/>
            <person name="Shirasawa K."/>
            <person name="Vercoe P."/>
            <person name="Stefanova K."/>
            <person name="Durmic Z."/>
            <person name="Nichols P."/>
            <person name="Revell C."/>
            <person name="Isobe S.N."/>
            <person name="Edwards D."/>
            <person name="Erskine W."/>
        </authorList>
    </citation>
    <scope>NUCLEOTIDE SEQUENCE [LARGE SCALE GENOMIC DNA]</scope>
    <source>
        <strain evidence="3">cv. Daliak</strain>
    </source>
</reference>
<feature type="region of interest" description="Disordered" evidence="1">
    <location>
        <begin position="283"/>
        <end position="326"/>
    </location>
</feature>
<name>A0A2Z6MHJ2_TRISU</name>
<keyword evidence="3" id="KW-1185">Reference proteome</keyword>
<feature type="compositionally biased region" description="Basic and acidic residues" evidence="1">
    <location>
        <begin position="28"/>
        <end position="39"/>
    </location>
</feature>
<feature type="compositionally biased region" description="Low complexity" evidence="1">
    <location>
        <begin position="307"/>
        <end position="319"/>
    </location>
</feature>
<dbReference type="AlphaFoldDB" id="A0A2Z6MHJ2"/>
<feature type="compositionally biased region" description="Polar residues" evidence="1">
    <location>
        <begin position="297"/>
        <end position="306"/>
    </location>
</feature>
<dbReference type="Proteomes" id="UP000242715">
    <property type="component" value="Unassembled WGS sequence"/>
</dbReference>
<evidence type="ECO:0000313" key="3">
    <source>
        <dbReference type="Proteomes" id="UP000242715"/>
    </source>
</evidence>
<evidence type="ECO:0000313" key="2">
    <source>
        <dbReference type="EMBL" id="GAU22585.1"/>
    </source>
</evidence>